<gene>
    <name evidence="1" type="ORF">EV665_10412</name>
</gene>
<evidence type="ECO:0000313" key="1">
    <source>
        <dbReference type="EMBL" id="TCN46341.1"/>
    </source>
</evidence>
<dbReference type="RefSeq" id="WP_245507668.1">
    <property type="nucleotide sequence ID" value="NZ_BAABEI010000012.1"/>
</dbReference>
<keyword evidence="2" id="KW-1185">Reference proteome</keyword>
<organism evidence="1 2">
    <name type="scientific">Shinella granuli</name>
    <dbReference type="NCBI Taxonomy" id="323621"/>
    <lineage>
        <taxon>Bacteria</taxon>
        <taxon>Pseudomonadati</taxon>
        <taxon>Pseudomonadota</taxon>
        <taxon>Alphaproteobacteria</taxon>
        <taxon>Hyphomicrobiales</taxon>
        <taxon>Rhizobiaceae</taxon>
        <taxon>Shinella</taxon>
    </lineage>
</organism>
<dbReference type="InterPro" id="IPR022243">
    <property type="entry name" value="DUF3768"/>
</dbReference>
<sequence>MNKKNNSDTPLDTSRIVAEHNDHFRSMIHIPHFGTPEIDGRVLVTRGISALSPLAQISILAAVRTFNAFTPDNDPYGEHDFGTVADSEAGRVFWKIDYYDTDYRYGSENPADPTVTRRVLTVMLASEY</sequence>
<dbReference type="Pfam" id="PF12599">
    <property type="entry name" value="DUF3768"/>
    <property type="match status" value="1"/>
</dbReference>
<name>A0A4R2CYI3_SHIGR</name>
<comment type="caution">
    <text evidence="1">The sequence shown here is derived from an EMBL/GenBank/DDBJ whole genome shotgun (WGS) entry which is preliminary data.</text>
</comment>
<evidence type="ECO:0000313" key="2">
    <source>
        <dbReference type="Proteomes" id="UP000295351"/>
    </source>
</evidence>
<accession>A0A4R2CYI3</accession>
<dbReference type="AlphaFoldDB" id="A0A4R2CYI3"/>
<dbReference type="Proteomes" id="UP000295351">
    <property type="component" value="Unassembled WGS sequence"/>
</dbReference>
<dbReference type="EMBL" id="SLVX01000004">
    <property type="protein sequence ID" value="TCN46341.1"/>
    <property type="molecule type" value="Genomic_DNA"/>
</dbReference>
<protein>
    <submittedName>
        <fullName evidence="1">Uncharacterized protein DUF3768</fullName>
    </submittedName>
</protein>
<reference evidence="1 2" key="1">
    <citation type="submission" date="2019-03" db="EMBL/GenBank/DDBJ databases">
        <title>Genomic Encyclopedia of Type Strains, Phase IV (KMG-IV): sequencing the most valuable type-strain genomes for metagenomic binning, comparative biology and taxonomic classification.</title>
        <authorList>
            <person name="Goeker M."/>
        </authorList>
    </citation>
    <scope>NUCLEOTIDE SEQUENCE [LARGE SCALE GENOMIC DNA]</scope>
    <source>
        <strain evidence="1 2">DSM 18401</strain>
    </source>
</reference>
<proteinExistence type="predicted"/>